<keyword evidence="1" id="KW-0472">Membrane</keyword>
<feature type="transmembrane region" description="Helical" evidence="1">
    <location>
        <begin position="154"/>
        <end position="180"/>
    </location>
</feature>
<dbReference type="EMBL" id="OY660871">
    <property type="protein sequence ID" value="CAJ1061239.1"/>
    <property type="molecule type" value="Genomic_DNA"/>
</dbReference>
<keyword evidence="1" id="KW-0812">Transmembrane</keyword>
<keyword evidence="2" id="KW-0732">Signal</keyword>
<evidence type="ECO:0000256" key="2">
    <source>
        <dbReference type="SAM" id="SignalP"/>
    </source>
</evidence>
<sequence length="237" mass="24614">MEKLLATCVALLVASSASSSDVTIRAVTMTTGSNINSTVNSTTAAINSFSSDPPTASPDSGAANVTTISKTAQPSNTSNTVTTGVTMATISPNSTNGSPVTITTNTTQAASDSPGNTIQTNSTVTTQMSNITMAKTVTATSSVAPPSAGGVPGWGIALLVLAALALLLLLLLLIALLVWWCCCRGRHKDFSPYDTLSHRDDIPLYTTHGRFGRPNGDTFDEADKPMKRRASVYTINQ</sequence>
<evidence type="ECO:0000313" key="4">
    <source>
        <dbReference type="Proteomes" id="UP001178508"/>
    </source>
</evidence>
<feature type="chain" id="PRO_5043572643" evidence="2">
    <location>
        <begin position="20"/>
        <end position="237"/>
    </location>
</feature>
<dbReference type="Proteomes" id="UP001178508">
    <property type="component" value="Chromosome 8"/>
</dbReference>
<keyword evidence="1" id="KW-1133">Transmembrane helix</keyword>
<evidence type="ECO:0000256" key="1">
    <source>
        <dbReference type="SAM" id="Phobius"/>
    </source>
</evidence>
<accession>A0AAV1FKW1</accession>
<protein>
    <submittedName>
        <fullName evidence="3">Mucin-1</fullName>
    </submittedName>
</protein>
<proteinExistence type="predicted"/>
<organism evidence="3 4">
    <name type="scientific">Xyrichtys novacula</name>
    <name type="common">Pearly razorfish</name>
    <name type="synonym">Hemipteronotus novacula</name>
    <dbReference type="NCBI Taxonomy" id="13765"/>
    <lineage>
        <taxon>Eukaryota</taxon>
        <taxon>Metazoa</taxon>
        <taxon>Chordata</taxon>
        <taxon>Craniata</taxon>
        <taxon>Vertebrata</taxon>
        <taxon>Euteleostomi</taxon>
        <taxon>Actinopterygii</taxon>
        <taxon>Neopterygii</taxon>
        <taxon>Teleostei</taxon>
        <taxon>Neoteleostei</taxon>
        <taxon>Acanthomorphata</taxon>
        <taxon>Eupercaria</taxon>
        <taxon>Labriformes</taxon>
        <taxon>Labridae</taxon>
        <taxon>Xyrichtys</taxon>
    </lineage>
</organism>
<reference evidence="3" key="1">
    <citation type="submission" date="2023-08" db="EMBL/GenBank/DDBJ databases">
        <authorList>
            <person name="Alioto T."/>
            <person name="Alioto T."/>
            <person name="Gomez Garrido J."/>
        </authorList>
    </citation>
    <scope>NUCLEOTIDE SEQUENCE</scope>
</reference>
<feature type="signal peptide" evidence="2">
    <location>
        <begin position="1"/>
        <end position="19"/>
    </location>
</feature>
<evidence type="ECO:0000313" key="3">
    <source>
        <dbReference type="EMBL" id="CAJ1061239.1"/>
    </source>
</evidence>
<name>A0AAV1FKW1_XYRNO</name>
<gene>
    <name evidence="3" type="ORF">XNOV1_A013230</name>
</gene>
<dbReference type="AlphaFoldDB" id="A0AAV1FKW1"/>
<keyword evidence="4" id="KW-1185">Reference proteome</keyword>